<dbReference type="SUPFAM" id="SSF109854">
    <property type="entry name" value="DinB/YfiT-like putative metalloenzymes"/>
    <property type="match status" value="1"/>
</dbReference>
<evidence type="ECO:0000313" key="2">
    <source>
        <dbReference type="Proteomes" id="UP000606490"/>
    </source>
</evidence>
<proteinExistence type="predicted"/>
<keyword evidence="2" id="KW-1185">Reference proteome</keyword>
<dbReference type="EMBL" id="JAEUXJ010000016">
    <property type="protein sequence ID" value="MBL6458613.1"/>
    <property type="molecule type" value="Genomic_DNA"/>
</dbReference>
<comment type="caution">
    <text evidence="1">The sequence shown here is derived from an EMBL/GenBank/DDBJ whole genome shotgun (WGS) entry which is preliminary data.</text>
</comment>
<reference evidence="1 2" key="1">
    <citation type="submission" date="2021-01" db="EMBL/GenBank/DDBJ databases">
        <title>Belnapia mucosa sp. nov. and Belnapia arida sp. nov., isolated from the Tabernas Desert (Almeria, Spain).</title>
        <authorList>
            <person name="Molina-Menor E."/>
            <person name="Vidal-Verdu A."/>
            <person name="Calonge A."/>
            <person name="Satari L."/>
            <person name="Pereto Magraner J."/>
            <person name="Porcar Miralles M."/>
        </authorList>
    </citation>
    <scope>NUCLEOTIDE SEQUENCE [LARGE SCALE GENOMIC DNA]</scope>
    <source>
        <strain evidence="1 2">T6</strain>
    </source>
</reference>
<dbReference type="RefSeq" id="WP_202828347.1">
    <property type="nucleotide sequence ID" value="NZ_JAEUXJ010000016.1"/>
</dbReference>
<dbReference type="InterPro" id="IPR034660">
    <property type="entry name" value="DinB/YfiT-like"/>
</dbReference>
<gene>
    <name evidence="1" type="ORF">JMJ55_25060</name>
</gene>
<accession>A0ABS1VAD8</accession>
<protein>
    <submittedName>
        <fullName evidence="1">Uncharacterized protein</fullName>
    </submittedName>
</protein>
<evidence type="ECO:0000313" key="1">
    <source>
        <dbReference type="EMBL" id="MBL6458613.1"/>
    </source>
</evidence>
<name>A0ABS1VAD8_9PROT</name>
<dbReference type="Proteomes" id="UP000606490">
    <property type="component" value="Unassembled WGS sequence"/>
</dbReference>
<sequence length="69" mass="7611">MISPRWCRMMAAYNAGMNRRLYDAAGQLSDAARREERGAWFGSMITQAGVRPAATDLPWIIDLPALGIA</sequence>
<organism evidence="1 2">
    <name type="scientific">Belnapia mucosa</name>
    <dbReference type="NCBI Taxonomy" id="2804532"/>
    <lineage>
        <taxon>Bacteria</taxon>
        <taxon>Pseudomonadati</taxon>
        <taxon>Pseudomonadota</taxon>
        <taxon>Alphaproteobacteria</taxon>
        <taxon>Acetobacterales</taxon>
        <taxon>Roseomonadaceae</taxon>
        <taxon>Belnapia</taxon>
    </lineage>
</organism>